<proteinExistence type="predicted"/>
<sequence length="866" mass="97637">MSAWASSSPGQPTGPPVQAVSYSITGCSQHSGNYVPENILVDVPHDQSSRWSGAQQSPAAKQWILLKLETLSVIKSITFGKFHRKHPCNMREFMVYVGLNPEHMAQALHSQLKDDTISESFPLKHVNREGMCLPTRFVKIVPVSAHGHSFHTSIWHVSLSGITDPSYVGEIRTRYEEYRETVVLRHMLKLLRQRRLLTPYQSILTRSNIQVEHPVVTALHSSLVLQGKWADSEALLSEASSVGLLDAYIQFCQPHSQWRRLHATDADGDAPSKRGGHAMALDPGNGLIYLLGGWDGQKSLDDFWVYDVNAERWRVISHNTSFEKNGPEPRSCHKMVYDTKSACIYLLGRLGDGDTLKADENQELFRRAGETLDGSRSGAYCSEFYRYHTRGLDAGKWDLLTFDTVCSGGPPLIFDHQMVMDCEAQILYVFGGRVVDGDWDSPKYSGLYSYNVRTSKWKLLQPQPASSLSSSVQPPITPRFGHSMVLDPISHTLFIFAGQRDDKYLSDMYTYDISSNTFTELFSNSSASGGPDPCFTQRAIIDPRLREIYVFCGLTRSQPASSRTGLHTDTPNWVYQYTHPSKPGKWTKILPEAVKEGREPTEVPRPRYAHQVVYDEGTKCFFMHGGNAGDVSAVAEEMEPEEEGGGDEDRPRRVIKETRLDDFWTMKLSRTAPEEIIRRGKYQIRQQQFREMCEELPAVKALRFLQTEVFAVVDHTNPEETSTFRALLAHLFSTPMTTDDISAEPASTPKEFAAELEPPKKRSRANTPDETWTSRLDDEDEDDEEMPDASVSVTMTLSGQKRRHAVLLMNEDPEEIALRDSSTKPLSAERYRQRTEVFESLLQFIGEDGKQPMGSLLDMVDAEDGI</sequence>
<protein>
    <submittedName>
        <fullName evidence="6">Uncharacterized protein</fullName>
    </submittedName>
</protein>
<keyword evidence="1" id="KW-0880">Kelch repeat</keyword>
<evidence type="ECO:0000256" key="1">
    <source>
        <dbReference type="ARBA" id="ARBA00022441"/>
    </source>
</evidence>
<dbReference type="InterPro" id="IPR008979">
    <property type="entry name" value="Galactose-bd-like_sf"/>
</dbReference>
<evidence type="ECO:0000313" key="7">
    <source>
        <dbReference type="Proteomes" id="UP000092154"/>
    </source>
</evidence>
<dbReference type="PANTHER" id="PTHR15526">
    <property type="entry name" value="MUSKELIN"/>
    <property type="match status" value="1"/>
</dbReference>
<dbReference type="FunCoup" id="A0A1B7MSX0">
    <property type="interactions" value="497"/>
</dbReference>
<dbReference type="AlphaFoldDB" id="A0A1B7MSX0"/>
<evidence type="ECO:0000259" key="4">
    <source>
        <dbReference type="Pfam" id="PF06588"/>
    </source>
</evidence>
<dbReference type="Gene3D" id="2.60.120.260">
    <property type="entry name" value="Galactose-binding domain-like"/>
    <property type="match status" value="1"/>
</dbReference>
<keyword evidence="7" id="KW-1185">Reference proteome</keyword>
<gene>
    <name evidence="6" type="ORF">K503DRAFT_696512</name>
</gene>
<evidence type="ECO:0000259" key="5">
    <source>
        <dbReference type="Pfam" id="PF24981"/>
    </source>
</evidence>
<dbReference type="InterPro" id="IPR052456">
    <property type="entry name" value="CTLH_complex_component"/>
</dbReference>
<organism evidence="6 7">
    <name type="scientific">Rhizopogon vinicolor AM-OR11-026</name>
    <dbReference type="NCBI Taxonomy" id="1314800"/>
    <lineage>
        <taxon>Eukaryota</taxon>
        <taxon>Fungi</taxon>
        <taxon>Dikarya</taxon>
        <taxon>Basidiomycota</taxon>
        <taxon>Agaricomycotina</taxon>
        <taxon>Agaricomycetes</taxon>
        <taxon>Agaricomycetidae</taxon>
        <taxon>Boletales</taxon>
        <taxon>Suillineae</taxon>
        <taxon>Rhizopogonaceae</taxon>
        <taxon>Rhizopogon</taxon>
    </lineage>
</organism>
<dbReference type="Pfam" id="PF06588">
    <property type="entry name" value="Muskelin_N"/>
    <property type="match status" value="1"/>
</dbReference>
<dbReference type="InterPro" id="IPR010565">
    <property type="entry name" value="Muskelin_N"/>
</dbReference>
<dbReference type="InterPro" id="IPR056737">
    <property type="entry name" value="Beta-prop_ATRN-MKLN-like"/>
</dbReference>
<dbReference type="Gene3D" id="2.120.10.80">
    <property type="entry name" value="Kelch-type beta propeller"/>
    <property type="match status" value="2"/>
</dbReference>
<dbReference type="InParanoid" id="A0A1B7MSX0"/>
<feature type="compositionally biased region" description="Polar residues" evidence="3">
    <location>
        <begin position="765"/>
        <end position="774"/>
    </location>
</feature>
<evidence type="ECO:0000313" key="6">
    <source>
        <dbReference type="EMBL" id="OAX35695.1"/>
    </source>
</evidence>
<feature type="compositionally biased region" description="Acidic residues" evidence="3">
    <location>
        <begin position="777"/>
        <end position="787"/>
    </location>
</feature>
<reference evidence="6 7" key="1">
    <citation type="submission" date="2016-06" db="EMBL/GenBank/DDBJ databases">
        <title>Comparative genomics of the ectomycorrhizal sister species Rhizopogon vinicolor and Rhizopogon vesiculosus (Basidiomycota: Boletales) reveals a divergence of the mating type B locus.</title>
        <authorList>
            <consortium name="DOE Joint Genome Institute"/>
            <person name="Mujic A.B."/>
            <person name="Kuo A."/>
            <person name="Tritt A."/>
            <person name="Lipzen A."/>
            <person name="Chen C."/>
            <person name="Johnson J."/>
            <person name="Sharma A."/>
            <person name="Barry K."/>
            <person name="Grigoriev I.V."/>
            <person name="Spatafora J.W."/>
        </authorList>
    </citation>
    <scope>NUCLEOTIDE SEQUENCE [LARGE SCALE GENOMIC DNA]</scope>
    <source>
        <strain evidence="6 7">AM-OR11-026</strain>
    </source>
</reference>
<keyword evidence="2" id="KW-0677">Repeat</keyword>
<evidence type="ECO:0000256" key="3">
    <source>
        <dbReference type="SAM" id="MobiDB-lite"/>
    </source>
</evidence>
<dbReference type="Pfam" id="PF24981">
    <property type="entry name" value="Beta-prop_ATRN-LZTR1"/>
    <property type="match status" value="1"/>
</dbReference>
<dbReference type="Proteomes" id="UP000092154">
    <property type="component" value="Unassembled WGS sequence"/>
</dbReference>
<dbReference type="InterPro" id="IPR015915">
    <property type="entry name" value="Kelch-typ_b-propeller"/>
</dbReference>
<feature type="region of interest" description="Disordered" evidence="3">
    <location>
        <begin position="739"/>
        <end position="796"/>
    </location>
</feature>
<dbReference type="EMBL" id="KV448476">
    <property type="protein sequence ID" value="OAX35695.1"/>
    <property type="molecule type" value="Genomic_DNA"/>
</dbReference>
<dbReference type="GO" id="GO:0005737">
    <property type="term" value="C:cytoplasm"/>
    <property type="evidence" value="ECO:0007669"/>
    <property type="project" value="TreeGrafter"/>
</dbReference>
<dbReference type="SUPFAM" id="SSF49785">
    <property type="entry name" value="Galactose-binding domain-like"/>
    <property type="match status" value="1"/>
</dbReference>
<dbReference type="PANTHER" id="PTHR15526:SF5">
    <property type="entry name" value="MUSKELIN"/>
    <property type="match status" value="1"/>
</dbReference>
<feature type="domain" description="Attractin/MKLN-like beta-propeller" evidence="5">
    <location>
        <begin position="246"/>
        <end position="467"/>
    </location>
</feature>
<dbReference type="SUPFAM" id="SSF50965">
    <property type="entry name" value="Galactose oxidase, central domain"/>
    <property type="match status" value="1"/>
</dbReference>
<accession>A0A1B7MSX0</accession>
<name>A0A1B7MSX0_9AGAM</name>
<dbReference type="OrthoDB" id="10052615at2759"/>
<dbReference type="InterPro" id="IPR011043">
    <property type="entry name" value="Gal_Oxase/kelch_b-propeller"/>
</dbReference>
<feature type="domain" description="Muskelin N-terminal" evidence="4">
    <location>
        <begin position="19"/>
        <end position="214"/>
    </location>
</feature>
<evidence type="ECO:0000256" key="2">
    <source>
        <dbReference type="ARBA" id="ARBA00022737"/>
    </source>
</evidence>
<dbReference type="STRING" id="1314800.A0A1B7MSX0"/>